<keyword evidence="3" id="KW-0012">Acyltransferase</keyword>
<gene>
    <name evidence="5" type="ORF">XthCFBP4691_11305</name>
</gene>
<protein>
    <recommendedName>
        <fullName evidence="4">Mannose-1-phosphate guanyltransferase C-terminal domain-containing protein</fullName>
    </recommendedName>
</protein>
<dbReference type="Gene3D" id="2.160.10.10">
    <property type="entry name" value="Hexapeptide repeat proteins"/>
    <property type="match status" value="1"/>
</dbReference>
<reference evidence="5 6" key="1">
    <citation type="submission" date="2016-08" db="EMBL/GenBank/DDBJ databases">
        <title>Evolution of the type three secretion system and type three effector repertoires in Xanthomonas.</title>
        <authorList>
            <person name="Merda D."/>
            <person name="Briand M."/>
            <person name="Bosis E."/>
            <person name="Rousseau C."/>
            <person name="Portier P."/>
            <person name="Jacques M.-A."/>
            <person name="Fischer-Le Saux M."/>
        </authorList>
    </citation>
    <scope>NUCLEOTIDE SEQUENCE [LARGE SCALE GENOMIC DNA]</scope>
    <source>
        <strain evidence="5 6">CFBP 4691</strain>
    </source>
</reference>
<organism evidence="5 6">
    <name type="scientific">Xanthomonas theicola</name>
    <dbReference type="NCBI Taxonomy" id="56464"/>
    <lineage>
        <taxon>Bacteria</taxon>
        <taxon>Pseudomonadati</taxon>
        <taxon>Pseudomonadota</taxon>
        <taxon>Gammaproteobacteria</taxon>
        <taxon>Lysobacterales</taxon>
        <taxon>Lysobacteraceae</taxon>
        <taxon>Xanthomonas</taxon>
    </lineage>
</organism>
<dbReference type="SUPFAM" id="SSF51161">
    <property type="entry name" value="Trimeric LpxA-like enzymes"/>
    <property type="match status" value="1"/>
</dbReference>
<dbReference type="InterPro" id="IPR050179">
    <property type="entry name" value="Trans_hexapeptide_repeat"/>
</dbReference>
<evidence type="ECO:0000313" key="5">
    <source>
        <dbReference type="EMBL" id="PPT90696.1"/>
    </source>
</evidence>
<sequence length="234" mass="26106">MRASRHRKGRCLPGHAWRQALPDQQLQRLEIHLGEDHSFDFSSLDAVAANNHGVFVAFDQRFGNFKRMELMQAAMERSWHMDPFIHPAAVVDSSAVIGMNTFIGPAVVIGHGCKIDYNTVIMSGTHIGHGSRIKPSCWIEHGAQLGAEVELGSNCTLHSGAVLQRDIKIGRGCELGWAQVYGRDIPARTIFDSRYDEPIHVYGQKSIKSELPKTSRNLRHQCLLLNSPQGIRGY</sequence>
<dbReference type="Pfam" id="PF25087">
    <property type="entry name" value="GMPPB_C"/>
    <property type="match status" value="1"/>
</dbReference>
<evidence type="ECO:0000259" key="4">
    <source>
        <dbReference type="Pfam" id="PF25087"/>
    </source>
</evidence>
<keyword evidence="2" id="KW-0677">Repeat</keyword>
<keyword evidence="3" id="KW-0808">Transferase</keyword>
<evidence type="ECO:0000256" key="1">
    <source>
        <dbReference type="ARBA" id="ARBA00007274"/>
    </source>
</evidence>
<dbReference type="Proteomes" id="UP000239898">
    <property type="component" value="Unassembled WGS sequence"/>
</dbReference>
<dbReference type="PANTHER" id="PTHR43300">
    <property type="entry name" value="ACETYLTRANSFERASE"/>
    <property type="match status" value="1"/>
</dbReference>
<accession>A0A2S6ZET1</accession>
<dbReference type="PANTHER" id="PTHR43300:SF7">
    <property type="entry name" value="UDP-N-ACETYLBACILLOSAMINE N-ACETYLTRANSFERASE"/>
    <property type="match status" value="1"/>
</dbReference>
<evidence type="ECO:0000256" key="2">
    <source>
        <dbReference type="ARBA" id="ARBA00022737"/>
    </source>
</evidence>
<dbReference type="EMBL" id="MIGX01000049">
    <property type="protein sequence ID" value="PPT90696.1"/>
    <property type="molecule type" value="Genomic_DNA"/>
</dbReference>
<comment type="caution">
    <text evidence="5">The sequence shown here is derived from an EMBL/GenBank/DDBJ whole genome shotgun (WGS) entry which is preliminary data.</text>
</comment>
<name>A0A2S6ZET1_9XANT</name>
<feature type="domain" description="Mannose-1-phosphate guanyltransferase C-terminal" evidence="4">
    <location>
        <begin position="84"/>
        <end position="136"/>
    </location>
</feature>
<keyword evidence="6" id="KW-1185">Reference proteome</keyword>
<evidence type="ECO:0000256" key="3">
    <source>
        <dbReference type="ARBA" id="ARBA00023315"/>
    </source>
</evidence>
<proteinExistence type="inferred from homology"/>
<evidence type="ECO:0000313" key="6">
    <source>
        <dbReference type="Proteomes" id="UP000239898"/>
    </source>
</evidence>
<dbReference type="AlphaFoldDB" id="A0A2S6ZET1"/>
<comment type="similarity">
    <text evidence="1">Belongs to the transferase hexapeptide repeat family.</text>
</comment>
<dbReference type="InterPro" id="IPR011004">
    <property type="entry name" value="Trimer_LpxA-like_sf"/>
</dbReference>
<dbReference type="OrthoDB" id="6003969at2"/>
<dbReference type="InterPro" id="IPR056729">
    <property type="entry name" value="GMPPB_C"/>
</dbReference>